<dbReference type="InterPro" id="IPR002575">
    <property type="entry name" value="Aminoglycoside_PTrfase"/>
</dbReference>
<feature type="domain" description="Aminoglycoside phosphotransferase" evidence="1">
    <location>
        <begin position="134"/>
        <end position="182"/>
    </location>
</feature>
<reference evidence="2 3" key="1">
    <citation type="submission" date="2024-09" db="EMBL/GenBank/DDBJ databases">
        <authorList>
            <person name="Sun Q."/>
            <person name="Mori K."/>
        </authorList>
    </citation>
    <scope>NUCLEOTIDE SEQUENCE [LARGE SCALE GENOMIC DNA]</scope>
    <source>
        <strain evidence="2 3">KCTC 23076</strain>
    </source>
</reference>
<dbReference type="InterPro" id="IPR011009">
    <property type="entry name" value="Kinase-like_dom_sf"/>
</dbReference>
<dbReference type="PANTHER" id="PTHR21310:SF40">
    <property type="entry name" value="AMINOGLYCOSIDE PHOSPHOTRANSFERASE DOMAIN-CONTAINING PROTEIN-RELATED"/>
    <property type="match status" value="1"/>
</dbReference>
<evidence type="ECO:0000313" key="2">
    <source>
        <dbReference type="EMBL" id="MFC0682783.1"/>
    </source>
</evidence>
<accession>A0ABV6S3S5</accession>
<evidence type="ECO:0000313" key="3">
    <source>
        <dbReference type="Proteomes" id="UP001589896"/>
    </source>
</evidence>
<comment type="caution">
    <text evidence="2">The sequence shown here is derived from an EMBL/GenBank/DDBJ whole genome shotgun (WGS) entry which is preliminary data.</text>
</comment>
<dbReference type="EMBL" id="JBHLTG010000018">
    <property type="protein sequence ID" value="MFC0682783.1"/>
    <property type="molecule type" value="Genomic_DNA"/>
</dbReference>
<protein>
    <submittedName>
        <fullName evidence="2">Phosphotransferase</fullName>
    </submittedName>
</protein>
<name>A0ABV6S3S5_9GAMM</name>
<dbReference type="SUPFAM" id="SSF56112">
    <property type="entry name" value="Protein kinase-like (PK-like)"/>
    <property type="match status" value="1"/>
</dbReference>
<proteinExistence type="predicted"/>
<evidence type="ECO:0000259" key="1">
    <source>
        <dbReference type="Pfam" id="PF01636"/>
    </source>
</evidence>
<keyword evidence="3" id="KW-1185">Reference proteome</keyword>
<dbReference type="Proteomes" id="UP001589896">
    <property type="component" value="Unassembled WGS sequence"/>
</dbReference>
<dbReference type="Pfam" id="PF01636">
    <property type="entry name" value="APH"/>
    <property type="match status" value="1"/>
</dbReference>
<dbReference type="PANTHER" id="PTHR21310">
    <property type="entry name" value="AMINOGLYCOSIDE PHOSPHOTRANSFERASE-RELATED-RELATED"/>
    <property type="match status" value="1"/>
</dbReference>
<dbReference type="RefSeq" id="WP_386677135.1">
    <property type="nucleotide sequence ID" value="NZ_JBHLTG010000018.1"/>
</dbReference>
<sequence>MEGPPRVLREAAAQFGVRLDDLLPLGGRSNQVFATERHVLRVTDVAVAQRETAASAAAAAVVPVPRVLDRLDFGPESVALLERMPGEPAWIPARLHPDRAWRRGAACARVHAVLTKILAPPEVPVVAVEGLEREDVTLLHLDLHPLNILLGDDDEVSAVLDWANAASGPSSLDRARTATILYLDPSVQAMKGDPSWNAFVAGWTQAAQLDRVPSPALAWAAGFMQRDLACRATVSTLEKLRRLRLRAEDVPYVDVASL</sequence>
<dbReference type="Gene3D" id="3.90.1200.10">
    <property type="match status" value="1"/>
</dbReference>
<organism evidence="2 3">
    <name type="scientific">Lysobacter korlensis</name>
    <dbReference type="NCBI Taxonomy" id="553636"/>
    <lineage>
        <taxon>Bacteria</taxon>
        <taxon>Pseudomonadati</taxon>
        <taxon>Pseudomonadota</taxon>
        <taxon>Gammaproteobacteria</taxon>
        <taxon>Lysobacterales</taxon>
        <taxon>Lysobacteraceae</taxon>
        <taxon>Lysobacter</taxon>
    </lineage>
</organism>
<gene>
    <name evidence="2" type="ORF">ACFFGH_33545</name>
</gene>
<dbReference type="InterPro" id="IPR051678">
    <property type="entry name" value="AGP_Transferase"/>
</dbReference>